<evidence type="ECO:0000259" key="4">
    <source>
        <dbReference type="Pfam" id="PF00593"/>
    </source>
</evidence>
<dbReference type="SUPFAM" id="SSF56935">
    <property type="entry name" value="Porins"/>
    <property type="match status" value="1"/>
</dbReference>
<name>X1H601_9ZZZZ</name>
<accession>X1H601</accession>
<sequence length="97" mass="11332">IQDKICFERLTVRLGIRYDYFDPQTITFAEPNDLINDSIIKADAITNFSPRLGFSLLATDRLRFRFNYGHYFKIPIFHYLYTATDTAVVRYNVLIGG</sequence>
<proteinExistence type="predicted"/>
<dbReference type="Pfam" id="PF00593">
    <property type="entry name" value="TonB_dep_Rec_b-barrel"/>
    <property type="match status" value="1"/>
</dbReference>
<gene>
    <name evidence="5" type="ORF">S03H2_26600</name>
</gene>
<protein>
    <recommendedName>
        <fullName evidence="4">TonB-dependent receptor-like beta-barrel domain-containing protein</fullName>
    </recommendedName>
</protein>
<dbReference type="Gene3D" id="2.40.170.20">
    <property type="entry name" value="TonB-dependent receptor, beta-barrel domain"/>
    <property type="match status" value="1"/>
</dbReference>
<comment type="caution">
    <text evidence="5">The sequence shown here is derived from an EMBL/GenBank/DDBJ whole genome shotgun (WGS) entry which is preliminary data.</text>
</comment>
<comment type="subcellular location">
    <subcellularLocation>
        <location evidence="1">Cell outer membrane</location>
    </subcellularLocation>
</comment>
<keyword evidence="2" id="KW-0472">Membrane</keyword>
<evidence type="ECO:0000256" key="3">
    <source>
        <dbReference type="ARBA" id="ARBA00023237"/>
    </source>
</evidence>
<feature type="domain" description="TonB-dependent receptor-like beta-barrel" evidence="4">
    <location>
        <begin position="2"/>
        <end position="84"/>
    </location>
</feature>
<dbReference type="EMBL" id="BARU01015500">
    <property type="protein sequence ID" value="GAH52470.1"/>
    <property type="molecule type" value="Genomic_DNA"/>
</dbReference>
<dbReference type="GO" id="GO:0009279">
    <property type="term" value="C:cell outer membrane"/>
    <property type="evidence" value="ECO:0007669"/>
    <property type="project" value="UniProtKB-SubCell"/>
</dbReference>
<organism evidence="5">
    <name type="scientific">marine sediment metagenome</name>
    <dbReference type="NCBI Taxonomy" id="412755"/>
    <lineage>
        <taxon>unclassified sequences</taxon>
        <taxon>metagenomes</taxon>
        <taxon>ecological metagenomes</taxon>
    </lineage>
</organism>
<feature type="non-terminal residue" evidence="5">
    <location>
        <position position="97"/>
    </location>
</feature>
<keyword evidence="3" id="KW-0998">Cell outer membrane</keyword>
<reference evidence="5" key="1">
    <citation type="journal article" date="2014" name="Front. Microbiol.">
        <title>High frequency of phylogenetically diverse reductive dehalogenase-homologous genes in deep subseafloor sedimentary metagenomes.</title>
        <authorList>
            <person name="Kawai M."/>
            <person name="Futagami T."/>
            <person name="Toyoda A."/>
            <person name="Takaki Y."/>
            <person name="Nishi S."/>
            <person name="Hori S."/>
            <person name="Arai W."/>
            <person name="Tsubouchi T."/>
            <person name="Morono Y."/>
            <person name="Uchiyama I."/>
            <person name="Ito T."/>
            <person name="Fujiyama A."/>
            <person name="Inagaki F."/>
            <person name="Takami H."/>
        </authorList>
    </citation>
    <scope>NUCLEOTIDE SEQUENCE</scope>
    <source>
        <strain evidence="5">Expedition CK06-06</strain>
    </source>
</reference>
<dbReference type="InterPro" id="IPR036942">
    <property type="entry name" value="Beta-barrel_TonB_sf"/>
</dbReference>
<evidence type="ECO:0000256" key="2">
    <source>
        <dbReference type="ARBA" id="ARBA00023136"/>
    </source>
</evidence>
<dbReference type="InterPro" id="IPR000531">
    <property type="entry name" value="Beta-barrel_TonB"/>
</dbReference>
<evidence type="ECO:0000313" key="5">
    <source>
        <dbReference type="EMBL" id="GAH52470.1"/>
    </source>
</evidence>
<feature type="non-terminal residue" evidence="5">
    <location>
        <position position="1"/>
    </location>
</feature>
<dbReference type="AlphaFoldDB" id="X1H601"/>
<evidence type="ECO:0000256" key="1">
    <source>
        <dbReference type="ARBA" id="ARBA00004442"/>
    </source>
</evidence>